<protein>
    <submittedName>
        <fullName evidence="1">Uncharacterized protein</fullName>
    </submittedName>
</protein>
<dbReference type="EMBL" id="CM056743">
    <property type="protein sequence ID" value="KAJ8674448.1"/>
    <property type="molecule type" value="Genomic_DNA"/>
</dbReference>
<proteinExistence type="predicted"/>
<gene>
    <name evidence="1" type="ORF">QAD02_005710</name>
</gene>
<dbReference type="Proteomes" id="UP001239111">
    <property type="component" value="Chromosome 3"/>
</dbReference>
<accession>A0ACC2NUC5</accession>
<comment type="caution">
    <text evidence="1">The sequence shown here is derived from an EMBL/GenBank/DDBJ whole genome shotgun (WGS) entry which is preliminary data.</text>
</comment>
<keyword evidence="2" id="KW-1185">Reference proteome</keyword>
<name>A0ACC2NUC5_9HYME</name>
<evidence type="ECO:0000313" key="1">
    <source>
        <dbReference type="EMBL" id="KAJ8674448.1"/>
    </source>
</evidence>
<evidence type="ECO:0000313" key="2">
    <source>
        <dbReference type="Proteomes" id="UP001239111"/>
    </source>
</evidence>
<organism evidence="1 2">
    <name type="scientific">Eretmocerus hayati</name>
    <dbReference type="NCBI Taxonomy" id="131215"/>
    <lineage>
        <taxon>Eukaryota</taxon>
        <taxon>Metazoa</taxon>
        <taxon>Ecdysozoa</taxon>
        <taxon>Arthropoda</taxon>
        <taxon>Hexapoda</taxon>
        <taxon>Insecta</taxon>
        <taxon>Pterygota</taxon>
        <taxon>Neoptera</taxon>
        <taxon>Endopterygota</taxon>
        <taxon>Hymenoptera</taxon>
        <taxon>Apocrita</taxon>
        <taxon>Proctotrupomorpha</taxon>
        <taxon>Chalcidoidea</taxon>
        <taxon>Aphelinidae</taxon>
        <taxon>Aphelininae</taxon>
        <taxon>Eretmocerus</taxon>
    </lineage>
</organism>
<sequence>MVMFRRDSAKTKSRIVSIKLENPAPKDKSWSLNSWLKKSVSSGKQTSKSSHEKEISALIKEPKQEEASTSDFAKTTTAHFKIERLNSIESGEIERIYREKNYDDLQLDEMKAAKIFTRPSRESGGMR</sequence>
<reference evidence="1" key="1">
    <citation type="submission" date="2023-04" db="EMBL/GenBank/DDBJ databases">
        <title>A chromosome-level genome assembly of the parasitoid wasp Eretmocerus hayati.</title>
        <authorList>
            <person name="Zhong Y."/>
            <person name="Liu S."/>
            <person name="Liu Y."/>
        </authorList>
    </citation>
    <scope>NUCLEOTIDE SEQUENCE</scope>
    <source>
        <strain evidence="1">ZJU_SS_LIU_2023</strain>
    </source>
</reference>